<proteinExistence type="predicted"/>
<evidence type="ECO:0000256" key="2">
    <source>
        <dbReference type="PROSITE-ProRule" id="PRU00703"/>
    </source>
</evidence>
<dbReference type="PANTHER" id="PTHR43080:SF2">
    <property type="entry name" value="CBS DOMAIN-CONTAINING PROTEIN"/>
    <property type="match status" value="1"/>
</dbReference>
<dbReference type="InterPro" id="IPR000644">
    <property type="entry name" value="CBS_dom"/>
</dbReference>
<dbReference type="PANTHER" id="PTHR43080">
    <property type="entry name" value="CBS DOMAIN-CONTAINING PROTEIN CBSX3, MITOCHONDRIAL"/>
    <property type="match status" value="1"/>
</dbReference>
<dbReference type="RefSeq" id="WP_189134229.1">
    <property type="nucleotide sequence ID" value="NZ_BMMS01000025.1"/>
</dbReference>
<gene>
    <name evidence="4" type="ORF">GCM10012280_52120</name>
</gene>
<evidence type="ECO:0000259" key="3">
    <source>
        <dbReference type="PROSITE" id="PS51371"/>
    </source>
</evidence>
<accession>A0A917ZW81</accession>
<dbReference type="Gene3D" id="3.10.580.10">
    <property type="entry name" value="CBS-domain"/>
    <property type="match status" value="1"/>
</dbReference>
<organism evidence="4 5">
    <name type="scientific">Wenjunlia tyrosinilytica</name>
    <dbReference type="NCBI Taxonomy" id="1544741"/>
    <lineage>
        <taxon>Bacteria</taxon>
        <taxon>Bacillati</taxon>
        <taxon>Actinomycetota</taxon>
        <taxon>Actinomycetes</taxon>
        <taxon>Kitasatosporales</taxon>
        <taxon>Streptomycetaceae</taxon>
        <taxon>Wenjunlia</taxon>
    </lineage>
</organism>
<keyword evidence="1 2" id="KW-0129">CBS domain</keyword>
<dbReference type="PROSITE" id="PS51371">
    <property type="entry name" value="CBS"/>
    <property type="match status" value="2"/>
</dbReference>
<dbReference type="Pfam" id="PF00571">
    <property type="entry name" value="CBS"/>
    <property type="match status" value="2"/>
</dbReference>
<comment type="caution">
    <text evidence="4">The sequence shown here is derived from an EMBL/GenBank/DDBJ whole genome shotgun (WGS) entry which is preliminary data.</text>
</comment>
<evidence type="ECO:0000313" key="4">
    <source>
        <dbReference type="EMBL" id="GGO95285.1"/>
    </source>
</evidence>
<evidence type="ECO:0000313" key="5">
    <source>
        <dbReference type="Proteomes" id="UP000641932"/>
    </source>
</evidence>
<dbReference type="SUPFAM" id="SSF54631">
    <property type="entry name" value="CBS-domain pair"/>
    <property type="match status" value="1"/>
</dbReference>
<dbReference type="SMART" id="SM00116">
    <property type="entry name" value="CBS"/>
    <property type="match status" value="2"/>
</dbReference>
<dbReference type="CDD" id="cd04622">
    <property type="entry name" value="CBS_pair_HRP1_like"/>
    <property type="match status" value="1"/>
</dbReference>
<dbReference type="EMBL" id="BMMS01000025">
    <property type="protein sequence ID" value="GGO95285.1"/>
    <property type="molecule type" value="Genomic_DNA"/>
</dbReference>
<protein>
    <submittedName>
        <fullName evidence="4">Oxidoreductase</fullName>
    </submittedName>
</protein>
<feature type="domain" description="CBS" evidence="3">
    <location>
        <begin position="9"/>
        <end position="65"/>
    </location>
</feature>
<dbReference type="InterPro" id="IPR051257">
    <property type="entry name" value="Diverse_CBS-Domain"/>
</dbReference>
<name>A0A917ZW81_9ACTN</name>
<feature type="domain" description="CBS" evidence="3">
    <location>
        <begin position="74"/>
        <end position="132"/>
    </location>
</feature>
<sequence length="139" mass="14639">MPHAVREVMTMGVTAVQPQASLVEVARLMRDHDIGDVVVARGDDVLGMVTDRDITVRVVAEGTDPQSVSAGAVFSSPAVTISPEDSTYDAARLMRKHAVRRLPVVADGRPVGIVTIGDLAQTEEPDSPLADISAAAPTR</sequence>
<dbReference type="InterPro" id="IPR046342">
    <property type="entry name" value="CBS_dom_sf"/>
</dbReference>
<reference evidence="4" key="1">
    <citation type="journal article" date="2014" name="Int. J. Syst. Evol. Microbiol.">
        <title>Complete genome sequence of Corynebacterium casei LMG S-19264T (=DSM 44701T), isolated from a smear-ripened cheese.</title>
        <authorList>
            <consortium name="US DOE Joint Genome Institute (JGI-PGF)"/>
            <person name="Walter F."/>
            <person name="Albersmeier A."/>
            <person name="Kalinowski J."/>
            <person name="Ruckert C."/>
        </authorList>
    </citation>
    <scope>NUCLEOTIDE SEQUENCE</scope>
    <source>
        <strain evidence="4">CGMCC 4.7201</strain>
    </source>
</reference>
<reference evidence="4" key="2">
    <citation type="submission" date="2020-09" db="EMBL/GenBank/DDBJ databases">
        <authorList>
            <person name="Sun Q."/>
            <person name="Zhou Y."/>
        </authorList>
    </citation>
    <scope>NUCLEOTIDE SEQUENCE</scope>
    <source>
        <strain evidence="4">CGMCC 4.7201</strain>
    </source>
</reference>
<evidence type="ECO:0000256" key="1">
    <source>
        <dbReference type="ARBA" id="ARBA00023122"/>
    </source>
</evidence>
<keyword evidence="5" id="KW-1185">Reference proteome</keyword>
<dbReference type="Proteomes" id="UP000641932">
    <property type="component" value="Unassembled WGS sequence"/>
</dbReference>
<dbReference type="AlphaFoldDB" id="A0A917ZW81"/>